<proteinExistence type="predicted"/>
<dbReference type="EMBL" id="JAGGJA010000011">
    <property type="protein sequence ID" value="MCW9708275.1"/>
    <property type="molecule type" value="Genomic_DNA"/>
</dbReference>
<dbReference type="PROSITE" id="PS51257">
    <property type="entry name" value="PROKAR_LIPOPROTEIN"/>
    <property type="match status" value="1"/>
</dbReference>
<dbReference type="RefSeq" id="WP_265767062.1">
    <property type="nucleotide sequence ID" value="NZ_JAGGJA010000011.1"/>
</dbReference>
<gene>
    <name evidence="1" type="ORF">J6I44_15520</name>
</gene>
<keyword evidence="2" id="KW-1185">Reference proteome</keyword>
<evidence type="ECO:0000313" key="1">
    <source>
        <dbReference type="EMBL" id="MCW9708275.1"/>
    </source>
</evidence>
<evidence type="ECO:0008006" key="3">
    <source>
        <dbReference type="Google" id="ProtNLM"/>
    </source>
</evidence>
<reference evidence="1 2" key="1">
    <citation type="submission" date="2021-03" db="EMBL/GenBank/DDBJ databases">
        <title>Aliifodinibius sp. nov., a new bacterium isolated from saline soil.</title>
        <authorList>
            <person name="Galisteo C."/>
            <person name="De La Haba R."/>
            <person name="Sanchez-Porro C."/>
            <person name="Ventosa A."/>
        </authorList>
    </citation>
    <scope>NUCLEOTIDE SEQUENCE [LARGE SCALE GENOMIC DNA]</scope>
    <source>
        <strain evidence="1 2">1BSP15-2V2</strain>
    </source>
</reference>
<dbReference type="Proteomes" id="UP001207918">
    <property type="component" value="Unassembled WGS sequence"/>
</dbReference>
<evidence type="ECO:0000313" key="2">
    <source>
        <dbReference type="Proteomes" id="UP001207918"/>
    </source>
</evidence>
<sequence length="124" mass="13781">MKNHVDTRYIITTILSSLILSSCVSTSVTKLNTKYKYRPTSPQQVELYLEPEDVPCDFERIALINTETAFEMDNTSSINAAKKETAAVGGNAIIIREYKYPEDGDETSKVGTMVAIYISDRGCS</sequence>
<protein>
    <recommendedName>
        <fullName evidence="3">Lipoprotein</fullName>
    </recommendedName>
</protein>
<comment type="caution">
    <text evidence="1">The sequence shown here is derived from an EMBL/GenBank/DDBJ whole genome shotgun (WGS) entry which is preliminary data.</text>
</comment>
<accession>A0ABT3PQZ5</accession>
<organism evidence="1 2">
    <name type="scientific">Fodinibius salsisoli</name>
    <dbReference type="NCBI Taxonomy" id="2820877"/>
    <lineage>
        <taxon>Bacteria</taxon>
        <taxon>Pseudomonadati</taxon>
        <taxon>Balneolota</taxon>
        <taxon>Balneolia</taxon>
        <taxon>Balneolales</taxon>
        <taxon>Balneolaceae</taxon>
        <taxon>Fodinibius</taxon>
    </lineage>
</organism>
<name>A0ABT3PQZ5_9BACT</name>